<accession>A0A182TYZ1</accession>
<organism evidence="1 2">
    <name type="scientific">Anopheles melas</name>
    <dbReference type="NCBI Taxonomy" id="34690"/>
    <lineage>
        <taxon>Eukaryota</taxon>
        <taxon>Metazoa</taxon>
        <taxon>Ecdysozoa</taxon>
        <taxon>Arthropoda</taxon>
        <taxon>Hexapoda</taxon>
        <taxon>Insecta</taxon>
        <taxon>Pterygota</taxon>
        <taxon>Neoptera</taxon>
        <taxon>Endopterygota</taxon>
        <taxon>Diptera</taxon>
        <taxon>Nematocera</taxon>
        <taxon>Culicoidea</taxon>
        <taxon>Culicidae</taxon>
        <taxon>Anophelinae</taxon>
        <taxon>Anopheles</taxon>
    </lineage>
</organism>
<name>A0A182TYZ1_9DIPT</name>
<reference evidence="1" key="2">
    <citation type="submission" date="2020-05" db="UniProtKB">
        <authorList>
            <consortium name="EnsemblMetazoa"/>
        </authorList>
    </citation>
    <scope>IDENTIFICATION</scope>
    <source>
        <strain evidence="1">CM1001059</strain>
    </source>
</reference>
<protein>
    <submittedName>
        <fullName evidence="1">Uncharacterized protein</fullName>
    </submittedName>
</protein>
<dbReference type="AlphaFoldDB" id="A0A182TYZ1"/>
<evidence type="ECO:0000313" key="2">
    <source>
        <dbReference type="Proteomes" id="UP000075902"/>
    </source>
</evidence>
<dbReference type="EnsemblMetazoa" id="AMEC010875-RA">
    <property type="protein sequence ID" value="AMEC010875-PA"/>
    <property type="gene ID" value="AMEC010875"/>
</dbReference>
<sequence length="119" mass="12151">MLNTILTHGSAPALTARIVTAGAFVSREGGKNPHSRTSLTFTTTISIAGPSVFVSCCIFASFGSCWSAWLRAALAAAFAAAAPAAPPPPPAFSTFCGFIDSIGSVCSTFAESMIGLRFS</sequence>
<dbReference type="Proteomes" id="UP000075902">
    <property type="component" value="Unassembled WGS sequence"/>
</dbReference>
<dbReference type="VEuPathDB" id="VectorBase:AMEC010875"/>
<proteinExistence type="predicted"/>
<keyword evidence="2" id="KW-1185">Reference proteome</keyword>
<evidence type="ECO:0000313" key="1">
    <source>
        <dbReference type="EnsemblMetazoa" id="AMEC010875-PA"/>
    </source>
</evidence>
<reference evidence="2" key="1">
    <citation type="submission" date="2014-01" db="EMBL/GenBank/DDBJ databases">
        <title>The Genome Sequence of Anopheles melas CM1001059_A (V2).</title>
        <authorList>
            <consortium name="The Broad Institute Genomics Platform"/>
            <person name="Neafsey D.E."/>
            <person name="Besansky N."/>
            <person name="Howell P."/>
            <person name="Walton C."/>
            <person name="Young S.K."/>
            <person name="Zeng Q."/>
            <person name="Gargeya S."/>
            <person name="Fitzgerald M."/>
            <person name="Haas B."/>
            <person name="Abouelleil A."/>
            <person name="Allen A.W."/>
            <person name="Alvarado L."/>
            <person name="Arachchi H.M."/>
            <person name="Berlin A.M."/>
            <person name="Chapman S.B."/>
            <person name="Gainer-Dewar J."/>
            <person name="Goldberg J."/>
            <person name="Griggs A."/>
            <person name="Gujja S."/>
            <person name="Hansen M."/>
            <person name="Howarth C."/>
            <person name="Imamovic A."/>
            <person name="Ireland A."/>
            <person name="Larimer J."/>
            <person name="McCowan C."/>
            <person name="Murphy C."/>
            <person name="Pearson M."/>
            <person name="Poon T.W."/>
            <person name="Priest M."/>
            <person name="Roberts A."/>
            <person name="Saif S."/>
            <person name="Shea T."/>
            <person name="Sisk P."/>
            <person name="Sykes S."/>
            <person name="Wortman J."/>
            <person name="Nusbaum C."/>
            <person name="Birren B."/>
        </authorList>
    </citation>
    <scope>NUCLEOTIDE SEQUENCE [LARGE SCALE GENOMIC DNA]</scope>
    <source>
        <strain evidence="2">CM1001059</strain>
    </source>
</reference>